<proteinExistence type="inferred from homology"/>
<keyword evidence="5 13" id="KW-0028">Amino-acid biosynthesis</keyword>
<evidence type="ECO:0000256" key="9">
    <source>
        <dbReference type="ARBA" id="ARBA00022777"/>
    </source>
</evidence>
<evidence type="ECO:0000256" key="8">
    <source>
        <dbReference type="ARBA" id="ARBA00022741"/>
    </source>
</evidence>
<evidence type="ECO:0000313" key="17">
    <source>
        <dbReference type="Proteomes" id="UP000244016"/>
    </source>
</evidence>
<dbReference type="SUPFAM" id="SSF54211">
    <property type="entry name" value="Ribosomal protein S5 domain 2-like"/>
    <property type="match status" value="1"/>
</dbReference>
<dbReference type="InterPro" id="IPR000870">
    <property type="entry name" value="Homoserine_kinase"/>
</dbReference>
<comment type="similarity">
    <text evidence="2 13">Belongs to the GHMP kinase family. Homoserine kinase subfamily.</text>
</comment>
<evidence type="ECO:0000256" key="2">
    <source>
        <dbReference type="ARBA" id="ARBA00007370"/>
    </source>
</evidence>
<comment type="subcellular location">
    <subcellularLocation>
        <location evidence="13">Cytoplasm</location>
    </subcellularLocation>
</comment>
<comment type="catalytic activity">
    <reaction evidence="11 13">
        <text>L-homoserine + ATP = O-phospho-L-homoserine + ADP + H(+)</text>
        <dbReference type="Rhea" id="RHEA:13985"/>
        <dbReference type="ChEBI" id="CHEBI:15378"/>
        <dbReference type="ChEBI" id="CHEBI:30616"/>
        <dbReference type="ChEBI" id="CHEBI:57476"/>
        <dbReference type="ChEBI" id="CHEBI:57590"/>
        <dbReference type="ChEBI" id="CHEBI:456216"/>
        <dbReference type="EC" id="2.7.1.39"/>
    </reaction>
</comment>
<dbReference type="PROSITE" id="PS00627">
    <property type="entry name" value="GHMP_KINASES_ATP"/>
    <property type="match status" value="1"/>
</dbReference>
<dbReference type="SUPFAM" id="SSF55060">
    <property type="entry name" value="GHMP Kinase, C-terminal domain"/>
    <property type="match status" value="1"/>
</dbReference>
<dbReference type="GO" id="GO:0004413">
    <property type="term" value="F:homoserine kinase activity"/>
    <property type="evidence" value="ECO:0007669"/>
    <property type="project" value="UniProtKB-UniRule"/>
</dbReference>
<dbReference type="InterPro" id="IPR020568">
    <property type="entry name" value="Ribosomal_Su5_D2-typ_SF"/>
</dbReference>
<dbReference type="Gene3D" id="3.30.70.890">
    <property type="entry name" value="GHMP kinase, C-terminal domain"/>
    <property type="match status" value="1"/>
</dbReference>
<dbReference type="InterPro" id="IPR013750">
    <property type="entry name" value="GHMP_kinase_C_dom"/>
</dbReference>
<evidence type="ECO:0000256" key="6">
    <source>
        <dbReference type="ARBA" id="ARBA00022679"/>
    </source>
</evidence>
<dbReference type="Pfam" id="PF00288">
    <property type="entry name" value="GHMP_kinases_N"/>
    <property type="match status" value="1"/>
</dbReference>
<protein>
    <recommendedName>
        <fullName evidence="4 13">Homoserine kinase</fullName>
        <shortName evidence="13">HK</shortName>
        <shortName evidence="13">HSK</shortName>
        <ecNumber evidence="3 13">2.7.1.39</ecNumber>
    </recommendedName>
</protein>
<evidence type="ECO:0000256" key="4">
    <source>
        <dbReference type="ARBA" id="ARBA00017858"/>
    </source>
</evidence>
<comment type="function">
    <text evidence="12 13">Catalyzes the ATP-dependent phosphorylation of L-homoserine to L-homoserine phosphate.</text>
</comment>
<dbReference type="UniPathway" id="UPA00050">
    <property type="reaction ID" value="UER00064"/>
</dbReference>
<comment type="pathway">
    <text evidence="1 13">Amino-acid biosynthesis; L-threonine biosynthesis; L-threonine from L-aspartate: step 4/5.</text>
</comment>
<dbReference type="Proteomes" id="UP000244016">
    <property type="component" value="Unassembled WGS sequence"/>
</dbReference>
<feature type="domain" description="GHMP kinase N-terminal" evidence="14">
    <location>
        <begin position="84"/>
        <end position="165"/>
    </location>
</feature>
<evidence type="ECO:0000256" key="5">
    <source>
        <dbReference type="ARBA" id="ARBA00022605"/>
    </source>
</evidence>
<keyword evidence="10 13" id="KW-0067">ATP-binding</keyword>
<evidence type="ECO:0000259" key="14">
    <source>
        <dbReference type="Pfam" id="PF00288"/>
    </source>
</evidence>
<evidence type="ECO:0000256" key="1">
    <source>
        <dbReference type="ARBA" id="ARBA00005015"/>
    </source>
</evidence>
<keyword evidence="9 13" id="KW-0418">Kinase</keyword>
<evidence type="ECO:0000256" key="3">
    <source>
        <dbReference type="ARBA" id="ARBA00012078"/>
    </source>
</evidence>
<dbReference type="GO" id="GO:0005737">
    <property type="term" value="C:cytoplasm"/>
    <property type="evidence" value="ECO:0007669"/>
    <property type="project" value="UniProtKB-SubCell"/>
</dbReference>
<evidence type="ECO:0000259" key="15">
    <source>
        <dbReference type="Pfam" id="PF08544"/>
    </source>
</evidence>
<dbReference type="EC" id="2.7.1.39" evidence="3 13"/>
<reference evidence="16 17" key="1">
    <citation type="submission" date="2017-08" db="EMBL/GenBank/DDBJ databases">
        <title>Burning lignite coal seam in the remote Altai Mountains harbors a hydrogen-driven thermophilic microbial community.</title>
        <authorList>
            <person name="Kadnikov V.V."/>
            <person name="Mardanov A.V."/>
            <person name="Ivasenko D."/>
            <person name="Beletsky A.V."/>
            <person name="Karnachuk O.V."/>
            <person name="Ravin N.V."/>
        </authorList>
    </citation>
    <scope>NUCLEOTIDE SEQUENCE [LARGE SCALE GENOMIC DNA]</scope>
    <source>
        <strain evidence="16">AL31</strain>
    </source>
</reference>
<sequence length="335" mass="34981">MEAEATHEMFAADGGPEAPAVVVRVPATSANLGSGFDAVGWAVDRYLYAEVRPARETEARGGPPSRFEVVGEVPSDARAEGASLFFRAVEEAFARAGRAAPDLAVRLQSEIPLGKGLGSSAAVIVAGLVAANVLLEGKLSVGELLSLATRLEGHPDNVAPALLGGLVVARAEGEEVSAVRLRLPRVPALLAFVPEVELRTSASRRLLPDAYARETAVAAAGRAALLVAALAAGELEKLPAAFGDGLHEPYRLPHIPGAEELYALCASARPHGCLGCYLSGAGPTIMAVFATPEAREDFRRRFSEHPLAHAFVPEPLALVEEGAVVLARTPRGFSR</sequence>
<organism evidence="16 17">
    <name type="scientific">Brockia lithotrophica</name>
    <dbReference type="NCBI Taxonomy" id="933949"/>
    <lineage>
        <taxon>Bacteria</taxon>
        <taxon>Bacillati</taxon>
        <taxon>Bacillota</taxon>
        <taxon>Bacilli</taxon>
        <taxon>Bacillales</taxon>
        <taxon>Bacillales Family X. Incertae Sedis</taxon>
        <taxon>Brockia</taxon>
    </lineage>
</organism>
<dbReference type="AlphaFoldDB" id="A0A2T5G787"/>
<gene>
    <name evidence="13" type="primary">thrB</name>
    <name evidence="16" type="ORF">BLITH_1012</name>
</gene>
<dbReference type="InterPro" id="IPR014721">
    <property type="entry name" value="Ribsml_uS5_D2-typ_fold_subgr"/>
</dbReference>
<evidence type="ECO:0000256" key="12">
    <source>
        <dbReference type="ARBA" id="ARBA00049954"/>
    </source>
</evidence>
<evidence type="ECO:0000256" key="10">
    <source>
        <dbReference type="ARBA" id="ARBA00022840"/>
    </source>
</evidence>
<dbReference type="GO" id="GO:0005524">
    <property type="term" value="F:ATP binding"/>
    <property type="evidence" value="ECO:0007669"/>
    <property type="project" value="UniProtKB-UniRule"/>
</dbReference>
<evidence type="ECO:0000313" key="16">
    <source>
        <dbReference type="EMBL" id="PTQ52045.1"/>
    </source>
</evidence>
<keyword evidence="7 13" id="KW-0791">Threonine biosynthesis</keyword>
<dbReference type="EMBL" id="PEBW01000003">
    <property type="protein sequence ID" value="PTQ52045.1"/>
    <property type="molecule type" value="Genomic_DNA"/>
</dbReference>
<feature type="binding site" evidence="13">
    <location>
        <begin position="112"/>
        <end position="122"/>
    </location>
    <ligand>
        <name>ATP</name>
        <dbReference type="ChEBI" id="CHEBI:30616"/>
    </ligand>
</feature>
<name>A0A2T5G787_9BACL</name>
<dbReference type="NCBIfam" id="TIGR00191">
    <property type="entry name" value="thrB"/>
    <property type="match status" value="1"/>
</dbReference>
<dbReference type="InterPro" id="IPR006204">
    <property type="entry name" value="GHMP_kinase_N_dom"/>
</dbReference>
<keyword evidence="8 13" id="KW-0547">Nucleotide-binding</keyword>
<dbReference type="PANTHER" id="PTHR20861:SF1">
    <property type="entry name" value="HOMOSERINE KINASE"/>
    <property type="match status" value="1"/>
</dbReference>
<keyword evidence="13" id="KW-0963">Cytoplasm</keyword>
<comment type="caution">
    <text evidence="16">The sequence shown here is derived from an EMBL/GenBank/DDBJ whole genome shotgun (WGS) entry which is preliminary data.</text>
</comment>
<evidence type="ECO:0000256" key="11">
    <source>
        <dbReference type="ARBA" id="ARBA00049375"/>
    </source>
</evidence>
<dbReference type="GO" id="GO:0009088">
    <property type="term" value="P:threonine biosynthetic process"/>
    <property type="evidence" value="ECO:0007669"/>
    <property type="project" value="UniProtKB-UniRule"/>
</dbReference>
<dbReference type="PANTHER" id="PTHR20861">
    <property type="entry name" value="HOMOSERINE/4-DIPHOSPHOCYTIDYL-2-C-METHYL-D-ERYTHRITOL KINASE"/>
    <property type="match status" value="1"/>
</dbReference>
<dbReference type="InterPro" id="IPR006203">
    <property type="entry name" value="GHMP_knse_ATP-bd_CS"/>
</dbReference>
<dbReference type="PRINTS" id="PR00958">
    <property type="entry name" value="HOMSERKINASE"/>
</dbReference>
<evidence type="ECO:0000256" key="13">
    <source>
        <dbReference type="HAMAP-Rule" id="MF_00384"/>
    </source>
</evidence>
<evidence type="ECO:0000256" key="7">
    <source>
        <dbReference type="ARBA" id="ARBA00022697"/>
    </source>
</evidence>
<dbReference type="Pfam" id="PF08544">
    <property type="entry name" value="GHMP_kinases_C"/>
    <property type="match status" value="1"/>
</dbReference>
<keyword evidence="6 13" id="KW-0808">Transferase</keyword>
<accession>A0A2T5G787</accession>
<dbReference type="HAMAP" id="MF_00384">
    <property type="entry name" value="Homoser_kinase"/>
    <property type="match status" value="1"/>
</dbReference>
<dbReference type="InterPro" id="IPR036554">
    <property type="entry name" value="GHMP_kinase_C_sf"/>
</dbReference>
<feature type="domain" description="GHMP kinase C-terminal" evidence="15">
    <location>
        <begin position="240"/>
        <end position="305"/>
    </location>
</feature>
<dbReference type="Gene3D" id="3.30.230.10">
    <property type="match status" value="1"/>
</dbReference>
<dbReference type="PIRSF" id="PIRSF000676">
    <property type="entry name" value="Homoser_kin"/>
    <property type="match status" value="1"/>
</dbReference>